<dbReference type="GO" id="GO:0004674">
    <property type="term" value="F:protein serine/threonine kinase activity"/>
    <property type="evidence" value="ECO:0007669"/>
    <property type="project" value="TreeGrafter"/>
</dbReference>
<proteinExistence type="predicted"/>
<dbReference type="PROSITE" id="PS50011">
    <property type="entry name" value="PROTEIN_KINASE_DOM"/>
    <property type="match status" value="1"/>
</dbReference>
<accession>A0A8J7U6J9</accession>
<dbReference type="Gene3D" id="1.25.40.470">
    <property type="match status" value="1"/>
</dbReference>
<name>A0A8J7U6J9_9BACT</name>
<evidence type="ECO:0000256" key="5">
    <source>
        <dbReference type="PROSITE-ProRule" id="PRU10141"/>
    </source>
</evidence>
<sequence>MGNWAKQARLAMSNRDYTQAGDFYKLDGNNKAAIKAYLKAGNFSEAAKLYEMMDKIKKAQQLIEKNGTPQEIADFHLRQENPTRAIEIYRQHGLLFEAAELLEKLDDLPNAAAIYDQLGFHEKAGVIYGKIKNFNKAIEMFTLLCERLEKDSGPNSKVKINKFKTWIANLHVGAKRFATAGEIFLQLNQTETAAKCFAKGNNPVRAAQLYLDMNQLDTAMNLLKGVHSPEGRVLLGRIAIARGNYREAVTLLKDSQEFELIISAHEHLGNYKEAAFYHEKSGNLKAAADLYKKAHDFQKSALLFEQVRLFGEAAACYEHLKKYGHAAKLYHHAKNRYKAGECLYRLNRLDDALQQLQMLDPDDDRFMDAKRIMSEIFFKQGAFSVSRKLLEDITSTAGLDDSNILYFYLLGRCLEEEHDLESARRYYERVMARRVGYADVRQRLKRLSNLIPKSDASLSNSKSIFSPDDLAVGEVIADRFKIIQTIGKGGMGSIFKVRDLSLDRIIALKVLLADRGNFEELKTELITARDLTHPYIIKVFDIGEWNNIGYFTMEHVEGQSLKSYILNSANDSVPKKIELIIKIAEGLQAAHDQSVVHRDIKPQNILVTNDFIPKILDFGIARKVTNTRKERSISGSPKYMAPEQIQNTLTDNRTDIYALGIVMFFMFTLREPFVAKTAQEIMLKQIEQALPEPMEYNRNLPFWLAEIIKKCCMKNSMMRFGDMNELIDELQSNVL</sequence>
<dbReference type="InterPro" id="IPR008271">
    <property type="entry name" value="Ser/Thr_kinase_AS"/>
</dbReference>
<dbReference type="PANTHER" id="PTHR43289">
    <property type="entry name" value="MITOGEN-ACTIVATED PROTEIN KINASE KINASE KINASE 20-RELATED"/>
    <property type="match status" value="1"/>
</dbReference>
<comment type="caution">
    <text evidence="7">The sequence shown here is derived from an EMBL/GenBank/DDBJ whole genome shotgun (WGS) entry which is preliminary data.</text>
</comment>
<dbReference type="Pfam" id="PF01535">
    <property type="entry name" value="PPR"/>
    <property type="match status" value="1"/>
</dbReference>
<keyword evidence="1" id="KW-0808">Transferase</keyword>
<dbReference type="Gene3D" id="3.30.200.20">
    <property type="entry name" value="Phosphorylase Kinase, domain 1"/>
    <property type="match status" value="1"/>
</dbReference>
<dbReference type="GO" id="GO:0005524">
    <property type="term" value="F:ATP binding"/>
    <property type="evidence" value="ECO:0007669"/>
    <property type="project" value="UniProtKB-UniRule"/>
</dbReference>
<evidence type="ECO:0000313" key="7">
    <source>
        <dbReference type="EMBL" id="MBO1322004.1"/>
    </source>
</evidence>
<dbReference type="EMBL" id="JAFREP010000030">
    <property type="protein sequence ID" value="MBO1322004.1"/>
    <property type="molecule type" value="Genomic_DNA"/>
</dbReference>
<dbReference type="SUPFAM" id="SSF56112">
    <property type="entry name" value="Protein kinase-like (PK-like)"/>
    <property type="match status" value="1"/>
</dbReference>
<protein>
    <submittedName>
        <fullName evidence="7">Protein kinase</fullName>
    </submittedName>
</protein>
<dbReference type="InterPro" id="IPR000719">
    <property type="entry name" value="Prot_kinase_dom"/>
</dbReference>
<dbReference type="PANTHER" id="PTHR43289:SF34">
    <property type="entry name" value="SERINE_THREONINE-PROTEIN KINASE YBDM-RELATED"/>
    <property type="match status" value="1"/>
</dbReference>
<gene>
    <name evidence="7" type="ORF">J3U88_26220</name>
</gene>
<dbReference type="PROSITE" id="PS00107">
    <property type="entry name" value="PROTEIN_KINASE_ATP"/>
    <property type="match status" value="1"/>
</dbReference>
<evidence type="ECO:0000259" key="6">
    <source>
        <dbReference type="PROSITE" id="PS50011"/>
    </source>
</evidence>
<dbReference type="SUPFAM" id="SSF48452">
    <property type="entry name" value="TPR-like"/>
    <property type="match status" value="2"/>
</dbReference>
<dbReference type="InterPro" id="IPR017441">
    <property type="entry name" value="Protein_kinase_ATP_BS"/>
</dbReference>
<dbReference type="InterPro" id="IPR002885">
    <property type="entry name" value="PPR_rpt"/>
</dbReference>
<dbReference type="Proteomes" id="UP000664417">
    <property type="component" value="Unassembled WGS sequence"/>
</dbReference>
<keyword evidence="3 7" id="KW-0418">Kinase</keyword>
<keyword evidence="8" id="KW-1185">Reference proteome</keyword>
<evidence type="ECO:0000256" key="1">
    <source>
        <dbReference type="ARBA" id="ARBA00022679"/>
    </source>
</evidence>
<evidence type="ECO:0000256" key="2">
    <source>
        <dbReference type="ARBA" id="ARBA00022741"/>
    </source>
</evidence>
<dbReference type="CDD" id="cd14014">
    <property type="entry name" value="STKc_PknB_like"/>
    <property type="match status" value="1"/>
</dbReference>
<dbReference type="PROSITE" id="PS00108">
    <property type="entry name" value="PROTEIN_KINASE_ST"/>
    <property type="match status" value="1"/>
</dbReference>
<keyword evidence="4 5" id="KW-0067">ATP-binding</keyword>
<organism evidence="7 8">
    <name type="scientific">Acanthopleuribacter pedis</name>
    <dbReference type="NCBI Taxonomy" id="442870"/>
    <lineage>
        <taxon>Bacteria</taxon>
        <taxon>Pseudomonadati</taxon>
        <taxon>Acidobacteriota</taxon>
        <taxon>Holophagae</taxon>
        <taxon>Acanthopleuribacterales</taxon>
        <taxon>Acanthopleuribacteraceae</taxon>
        <taxon>Acanthopleuribacter</taxon>
    </lineage>
</organism>
<dbReference type="Gene3D" id="1.25.40.10">
    <property type="entry name" value="Tetratricopeptide repeat domain"/>
    <property type="match status" value="2"/>
</dbReference>
<feature type="domain" description="Protein kinase" evidence="6">
    <location>
        <begin position="480"/>
        <end position="735"/>
    </location>
</feature>
<reference evidence="7" key="1">
    <citation type="submission" date="2021-03" db="EMBL/GenBank/DDBJ databases">
        <authorList>
            <person name="Wang G."/>
        </authorList>
    </citation>
    <scope>NUCLEOTIDE SEQUENCE</scope>
    <source>
        <strain evidence="7">KCTC 12899</strain>
    </source>
</reference>
<feature type="binding site" evidence="5">
    <location>
        <position position="509"/>
    </location>
    <ligand>
        <name>ATP</name>
        <dbReference type="ChEBI" id="CHEBI:30616"/>
    </ligand>
</feature>
<dbReference type="SMART" id="SM00220">
    <property type="entry name" value="S_TKc"/>
    <property type="match status" value="1"/>
</dbReference>
<dbReference type="Gene3D" id="1.10.510.10">
    <property type="entry name" value="Transferase(Phosphotransferase) domain 1"/>
    <property type="match status" value="1"/>
</dbReference>
<evidence type="ECO:0000256" key="4">
    <source>
        <dbReference type="ARBA" id="ARBA00022840"/>
    </source>
</evidence>
<keyword evidence="2 5" id="KW-0547">Nucleotide-binding</keyword>
<dbReference type="RefSeq" id="WP_207861977.1">
    <property type="nucleotide sequence ID" value="NZ_JAFREP010000030.1"/>
</dbReference>
<dbReference type="InterPro" id="IPR011990">
    <property type="entry name" value="TPR-like_helical_dom_sf"/>
</dbReference>
<dbReference type="InterPro" id="IPR011009">
    <property type="entry name" value="Kinase-like_dom_sf"/>
</dbReference>
<dbReference type="AlphaFoldDB" id="A0A8J7U6J9"/>
<evidence type="ECO:0000256" key="3">
    <source>
        <dbReference type="ARBA" id="ARBA00022777"/>
    </source>
</evidence>
<evidence type="ECO:0000313" key="8">
    <source>
        <dbReference type="Proteomes" id="UP000664417"/>
    </source>
</evidence>
<dbReference type="Pfam" id="PF00069">
    <property type="entry name" value="Pkinase"/>
    <property type="match status" value="1"/>
</dbReference>